<feature type="transmembrane region" description="Helical" evidence="1">
    <location>
        <begin position="78"/>
        <end position="98"/>
    </location>
</feature>
<sequence length="204" mass="22700">MNIEDFDFEKKRKAFHLSAIILPLIYIFISRTSITLMLFIVTAATLYLDISRHSSIKISEFVTKFFTKIMRADESNGSFALSGSSFMMLGFFLTALLFPKNLAICSWLILIISDCLAALVGTKIGNSLNNGKSFAGSTAFLLSAIFISILVYFYLGFNTSFIIIIISSIATTAIEFYSKDLKVNDNLSIPLTYCFSTAILSYII</sequence>
<keyword evidence="3" id="KW-1185">Reference proteome</keyword>
<dbReference type="PATRIC" id="fig|1359193.3.peg.1417"/>
<comment type="caution">
    <text evidence="2">The sequence shown here is derived from an EMBL/GenBank/DDBJ whole genome shotgun (WGS) entry which is preliminary data.</text>
</comment>
<dbReference type="AlphaFoldDB" id="A0A0F3QCY4"/>
<keyword evidence="1" id="KW-0472">Membrane</keyword>
<gene>
    <name evidence="2" type="ORF">RBEAN4_1459</name>
</gene>
<evidence type="ECO:0000313" key="2">
    <source>
        <dbReference type="EMBL" id="KJV90455.1"/>
    </source>
</evidence>
<dbReference type="GO" id="GO:0004143">
    <property type="term" value="F:ATP-dependent diacylglycerol kinase activity"/>
    <property type="evidence" value="ECO:0007669"/>
    <property type="project" value="InterPro"/>
</dbReference>
<feature type="transmembrane region" description="Helical" evidence="1">
    <location>
        <begin position="161"/>
        <end position="178"/>
    </location>
</feature>
<proteinExistence type="predicted"/>
<reference evidence="2 3" key="1">
    <citation type="submission" date="2015-02" db="EMBL/GenBank/DDBJ databases">
        <title>Genome Sequencing of Rickettsiales.</title>
        <authorList>
            <person name="Daugherty S.C."/>
            <person name="Su Q."/>
            <person name="Abolude K."/>
            <person name="Beier-Sexton M."/>
            <person name="Carlyon J.A."/>
            <person name="Carter R."/>
            <person name="Day N.P."/>
            <person name="Dumler S.J."/>
            <person name="Dyachenko V."/>
            <person name="Godinez A."/>
            <person name="Kurtti T.J."/>
            <person name="Lichay M."/>
            <person name="Mullins K.E."/>
            <person name="Ott S."/>
            <person name="Pappas-Brown V."/>
            <person name="Paris D.H."/>
            <person name="Patel P."/>
            <person name="Richards A.L."/>
            <person name="Sadzewicz L."/>
            <person name="Sears K."/>
            <person name="Seidman D."/>
            <person name="Sengamalay N."/>
            <person name="Stenos J."/>
            <person name="Tallon L.J."/>
            <person name="Vincent G."/>
            <person name="Fraser C.M."/>
            <person name="Munderloh U."/>
            <person name="Dunning-Hotopp J.C."/>
        </authorList>
    </citation>
    <scope>NUCLEOTIDE SEQUENCE [LARGE SCALE GENOMIC DNA]</scope>
    <source>
        <strain evidence="2 3">RML An4</strain>
    </source>
</reference>
<dbReference type="InterPro" id="IPR037997">
    <property type="entry name" value="Dgk1-like"/>
</dbReference>
<keyword evidence="1" id="KW-1133">Transmembrane helix</keyword>
<accession>A0A0F3QCY4</accession>
<dbReference type="GO" id="GO:0016779">
    <property type="term" value="F:nucleotidyltransferase activity"/>
    <property type="evidence" value="ECO:0007669"/>
    <property type="project" value="UniProtKB-KW"/>
</dbReference>
<evidence type="ECO:0000256" key="1">
    <source>
        <dbReference type="SAM" id="Phobius"/>
    </source>
</evidence>
<dbReference type="RefSeq" id="WP_011476750.1">
    <property type="nucleotide sequence ID" value="NZ_LAOI01000001.1"/>
</dbReference>
<dbReference type="PANTHER" id="PTHR31303:SF1">
    <property type="entry name" value="CTP-DEPENDENT DIACYLGLYCEROL KINASE 1"/>
    <property type="match status" value="1"/>
</dbReference>
<name>A0A0F3QCY4_RICBE</name>
<organism evidence="2 3">
    <name type="scientific">Rickettsia bellii str. RML An4</name>
    <dbReference type="NCBI Taxonomy" id="1359193"/>
    <lineage>
        <taxon>Bacteria</taxon>
        <taxon>Pseudomonadati</taxon>
        <taxon>Pseudomonadota</taxon>
        <taxon>Alphaproteobacteria</taxon>
        <taxon>Rickettsiales</taxon>
        <taxon>Rickettsiaceae</taxon>
        <taxon>Rickettsieae</taxon>
        <taxon>Rickettsia</taxon>
        <taxon>belli group</taxon>
    </lineage>
</organism>
<keyword evidence="2" id="KW-0808">Transferase</keyword>
<keyword evidence="1" id="KW-0812">Transmembrane</keyword>
<keyword evidence="2" id="KW-0548">Nucleotidyltransferase</keyword>
<dbReference type="EMBL" id="LAOI01000001">
    <property type="protein sequence ID" value="KJV90455.1"/>
    <property type="molecule type" value="Genomic_DNA"/>
</dbReference>
<protein>
    <submittedName>
        <fullName evidence="2">Cytidylyltransferase family protein</fullName>
    </submittedName>
</protein>
<feature type="transmembrane region" description="Helical" evidence="1">
    <location>
        <begin position="104"/>
        <end position="122"/>
    </location>
</feature>
<dbReference type="Proteomes" id="UP000033661">
    <property type="component" value="Unassembled WGS sequence"/>
</dbReference>
<dbReference type="PANTHER" id="PTHR31303">
    <property type="entry name" value="CTP-DEPENDENT DIACYLGLYCEROL KINASE 1"/>
    <property type="match status" value="1"/>
</dbReference>
<evidence type="ECO:0000313" key="3">
    <source>
        <dbReference type="Proteomes" id="UP000033661"/>
    </source>
</evidence>
<feature type="transmembrane region" description="Helical" evidence="1">
    <location>
        <begin position="20"/>
        <end position="48"/>
    </location>
</feature>
<feature type="transmembrane region" description="Helical" evidence="1">
    <location>
        <begin position="134"/>
        <end position="155"/>
    </location>
</feature>